<feature type="region of interest" description="Disordered" evidence="1">
    <location>
        <begin position="148"/>
        <end position="181"/>
    </location>
</feature>
<dbReference type="VEuPathDB" id="MicrosporidiaDB:AEWR_040700"/>
<evidence type="ECO:0000256" key="1">
    <source>
        <dbReference type="SAM" id="MobiDB-lite"/>
    </source>
</evidence>
<reference evidence="2" key="1">
    <citation type="journal article" date="2013" name="Eukaryot. Cell">
        <title>Extremely Reduced Levels of Heterozygosity in the Vertebrate Pathogen Encephalitozoon cuniculi.</title>
        <authorList>
            <person name="Selman M."/>
            <person name="Sak B."/>
            <person name="Kvac M."/>
            <person name="Farinelli L."/>
            <person name="Weiss L.M."/>
            <person name="Corradi N."/>
        </authorList>
    </citation>
    <scope>NUCLEOTIDE SEQUENCE</scope>
</reference>
<dbReference type="VEuPathDB" id="MicrosporidiaDB:AEWQ_040700"/>
<dbReference type="VEuPathDB" id="MicrosporidiaDB:ECU04_0770"/>
<proteinExistence type="predicted"/>
<protein>
    <submittedName>
        <fullName evidence="2">Uncharacterized protein</fullName>
    </submittedName>
</protein>
<dbReference type="EMBL" id="KC513606">
    <property type="protein sequence ID" value="AGE95243.1"/>
    <property type="molecule type" value="Genomic_DNA"/>
</dbReference>
<dbReference type="AlphaFoldDB" id="M1K329"/>
<gene>
    <name evidence="2" type="ORF">ECU04_0770</name>
</gene>
<dbReference type="VEuPathDB" id="MicrosporidiaDB:AEWD_040710"/>
<accession>M1K329</accession>
<name>M1K329_ENCCN</name>
<organism evidence="2">
    <name type="scientific">Encephalitozoon cuniculi</name>
    <name type="common">Microsporidian parasite</name>
    <dbReference type="NCBI Taxonomy" id="6035"/>
    <lineage>
        <taxon>Eukaryota</taxon>
        <taxon>Fungi</taxon>
        <taxon>Fungi incertae sedis</taxon>
        <taxon>Microsporidia</taxon>
        <taxon>Unikaryonidae</taxon>
        <taxon>Encephalitozoon</taxon>
    </lineage>
</organism>
<sequence>MGARAQSTTTEKLVVSRAVDIYGDADEASVTRYIAAMYGYIHPNRWKEIYQEVLDTYREHGYLSPVDFCEDLRLDTARRLYTEKMLLRNRLLEGEDVECPSEVPEHDWNIGNIERINGIARVSEDVLDNRQLYPTVDPRIIRQHVEAMNKRQEGGQGNSGGTSKTSEAKKKHRGVTDKEKKRFYQRMSDEEREVDDFLDKMEEEDYNTPRNGLAPNMLRGKYPIIKASSQINSRPTGLRGAGESWISLENQYRAIAKKIAEKAADAGGGESWRNELRILVQYHMKKMGMLNELEKANVLIDSSSMTHVLMNILMLLQETISRSRSEEVVSNCMSFKKDLLMFGSHYRK</sequence>
<evidence type="ECO:0000313" key="2">
    <source>
        <dbReference type="EMBL" id="AGE95243.1"/>
    </source>
</evidence>
<dbReference type="VEuPathDB" id="MicrosporidiaDB:M970_040700"/>